<dbReference type="Gene3D" id="1.10.510.10">
    <property type="entry name" value="Transferase(Phosphotransferase) domain 1"/>
    <property type="match status" value="1"/>
</dbReference>
<protein>
    <recommendedName>
        <fullName evidence="1">Protein kinase domain-containing protein</fullName>
    </recommendedName>
</protein>
<gene>
    <name evidence="2" type="ORF">LPJ61_004595</name>
</gene>
<evidence type="ECO:0000313" key="3">
    <source>
        <dbReference type="Proteomes" id="UP001143981"/>
    </source>
</evidence>
<dbReference type="InterPro" id="IPR040976">
    <property type="entry name" value="Pkinase_fungal"/>
</dbReference>
<dbReference type="PROSITE" id="PS50011">
    <property type="entry name" value="PROTEIN_KINASE_DOM"/>
    <property type="match status" value="1"/>
</dbReference>
<dbReference type="GO" id="GO:0004672">
    <property type="term" value="F:protein kinase activity"/>
    <property type="evidence" value="ECO:0007669"/>
    <property type="project" value="InterPro"/>
</dbReference>
<dbReference type="SMART" id="SM00220">
    <property type="entry name" value="S_TKc"/>
    <property type="match status" value="1"/>
</dbReference>
<keyword evidence="3" id="KW-1185">Reference proteome</keyword>
<dbReference type="AlphaFoldDB" id="A0A9W7YAQ1"/>
<dbReference type="GO" id="GO:0005524">
    <property type="term" value="F:ATP binding"/>
    <property type="evidence" value="ECO:0007669"/>
    <property type="project" value="InterPro"/>
</dbReference>
<dbReference type="SUPFAM" id="SSF56112">
    <property type="entry name" value="Protein kinase-like (PK-like)"/>
    <property type="match status" value="1"/>
</dbReference>
<evidence type="ECO:0000313" key="2">
    <source>
        <dbReference type="EMBL" id="KAJ1727387.1"/>
    </source>
</evidence>
<dbReference type="Pfam" id="PF17667">
    <property type="entry name" value="Pkinase_fungal"/>
    <property type="match status" value="2"/>
</dbReference>
<accession>A0A9W7YAQ1</accession>
<dbReference type="InterPro" id="IPR050235">
    <property type="entry name" value="CK1_Ser-Thr_kinase"/>
</dbReference>
<dbReference type="PANTHER" id="PTHR11909">
    <property type="entry name" value="CASEIN KINASE-RELATED"/>
    <property type="match status" value="1"/>
</dbReference>
<feature type="non-terminal residue" evidence="2">
    <location>
        <position position="611"/>
    </location>
</feature>
<reference evidence="2" key="1">
    <citation type="submission" date="2022-07" db="EMBL/GenBank/DDBJ databases">
        <title>Phylogenomic reconstructions and comparative analyses of Kickxellomycotina fungi.</title>
        <authorList>
            <person name="Reynolds N.K."/>
            <person name="Stajich J.E."/>
            <person name="Barry K."/>
            <person name="Grigoriev I.V."/>
            <person name="Crous P."/>
            <person name="Smith M.E."/>
        </authorList>
    </citation>
    <scope>NUCLEOTIDE SEQUENCE</scope>
    <source>
        <strain evidence="2">BCRC 34381</strain>
    </source>
</reference>
<dbReference type="InterPro" id="IPR011009">
    <property type="entry name" value="Kinase-like_dom_sf"/>
</dbReference>
<dbReference type="InterPro" id="IPR000719">
    <property type="entry name" value="Prot_kinase_dom"/>
</dbReference>
<dbReference type="Proteomes" id="UP001143981">
    <property type="component" value="Unassembled WGS sequence"/>
</dbReference>
<sequence>MEEAIPPEVDPKLQEHRDRLYDEICKHCERLAFDELFGIIGVWEDYESYRGDHPELFAELARQAPCFTDGKMMEATNRNCEVQTADYDCLKLSNEAAVATYFFQLHRKMEAVAKKSTSMPKCPYDLKDHHQKPISESSHKAAGVFYYKRQTRNMTTVHMVMEAKLAQAGSVINKKDLGQIADYAHTIWEDQPTRTFVPVLFAHGAELDLLVFTRDKWYRASLGPLSYQCQDPNGSDVDRIRETMELLWFVSTLPPDRFGHFCDVTKHSGRLLFMHEGNSVMATAAFANPDVQCVILKGRIKRVVHMRGRLVHLLEAQYKGKKAVLKLSWVPVDRLPEGAVYEFLNKKNVGGIPEMFDSGILCENVFGYRLDYLVLEHCGDPLDEYLCKLSTETQYERRVLDSKTKETVVEIIKQVSSCLVRANDACVLHRDISMGNIAVVNGKATIIDWGYAKIFDNSDDALTPVVDRWGFNADEAMEVEAGHDGQTGTPEYMSIAILYGARRRSLMDDLEGVFYVVLHALSKLENGEEHECLGFTFVNNKMLALVRSALLAQEAEHLSCFGVTEPGGHLGDVLRAMYRFLFWSRTGYIGNSLWAKKGYERELDLCLAKEF</sequence>
<evidence type="ECO:0000259" key="1">
    <source>
        <dbReference type="PROSITE" id="PS50011"/>
    </source>
</evidence>
<dbReference type="EMBL" id="JANBOI010001116">
    <property type="protein sequence ID" value="KAJ1727387.1"/>
    <property type="molecule type" value="Genomic_DNA"/>
</dbReference>
<proteinExistence type="predicted"/>
<dbReference type="OrthoDB" id="5592585at2759"/>
<feature type="domain" description="Protein kinase" evidence="1">
    <location>
        <begin position="289"/>
        <end position="611"/>
    </location>
</feature>
<name>A0A9W7YAQ1_9FUNG</name>
<comment type="caution">
    <text evidence="2">The sequence shown here is derived from an EMBL/GenBank/DDBJ whole genome shotgun (WGS) entry which is preliminary data.</text>
</comment>
<organism evidence="2 3">
    <name type="scientific">Coemansia biformis</name>
    <dbReference type="NCBI Taxonomy" id="1286918"/>
    <lineage>
        <taxon>Eukaryota</taxon>
        <taxon>Fungi</taxon>
        <taxon>Fungi incertae sedis</taxon>
        <taxon>Zoopagomycota</taxon>
        <taxon>Kickxellomycotina</taxon>
        <taxon>Kickxellomycetes</taxon>
        <taxon>Kickxellales</taxon>
        <taxon>Kickxellaceae</taxon>
        <taxon>Coemansia</taxon>
    </lineage>
</organism>